<dbReference type="Gene3D" id="2.60.40.4380">
    <property type="entry name" value="Translational regulator CsrA"/>
    <property type="match status" value="1"/>
</dbReference>
<gene>
    <name evidence="5 6" type="primary">csrA</name>
    <name evidence="6" type="ORF">BN997_01016</name>
</gene>
<keyword evidence="1 5" id="KW-0963">Cytoplasm</keyword>
<dbReference type="OrthoDB" id="9809061at2"/>
<protein>
    <recommendedName>
        <fullName evidence="5">Translational regulator CsrA</fullName>
    </recommendedName>
</protein>
<name>A0A0A1MDN9_9BACI</name>
<comment type="function">
    <text evidence="5">A translational regulator that binds mRNA to regulate translation initiation and/or mRNA stability. Usually binds in the 5'-UTR at or near the Shine-Dalgarno sequence preventing ribosome-binding, thus repressing translation. Its main target seems to be the major flagellin gene, while its function is anatagonized by FliW.</text>
</comment>
<dbReference type="GO" id="GO:0044781">
    <property type="term" value="P:bacterial-type flagellum organization"/>
    <property type="evidence" value="ECO:0007669"/>
    <property type="project" value="UniProtKB-KW"/>
</dbReference>
<reference evidence="6 7" key="1">
    <citation type="submission" date="2014-11" db="EMBL/GenBank/DDBJ databases">
        <authorList>
            <person name="Urmite Genomes Urmite Genomes"/>
        </authorList>
    </citation>
    <scope>NUCLEOTIDE SEQUENCE [LARGE SCALE GENOMIC DNA]</scope>
    <source>
        <strain evidence="6 7">Oc5</strain>
    </source>
</reference>
<dbReference type="SUPFAM" id="SSF117130">
    <property type="entry name" value="CsrA-like"/>
    <property type="match status" value="1"/>
</dbReference>
<dbReference type="STRING" id="545501.BN997_01016"/>
<dbReference type="PANTHER" id="PTHR34984">
    <property type="entry name" value="CARBON STORAGE REGULATOR"/>
    <property type="match status" value="1"/>
</dbReference>
<dbReference type="GO" id="GO:0005829">
    <property type="term" value="C:cytosol"/>
    <property type="evidence" value="ECO:0007669"/>
    <property type="project" value="TreeGrafter"/>
</dbReference>
<dbReference type="FunFam" id="2.60.40.4380:FF:000002">
    <property type="entry name" value="Translational regulator CsrA"/>
    <property type="match status" value="1"/>
</dbReference>
<evidence type="ECO:0000313" key="7">
    <source>
        <dbReference type="Proteomes" id="UP000040453"/>
    </source>
</evidence>
<keyword evidence="3 5" id="KW-0810">Translation regulation</keyword>
<dbReference type="GO" id="GO:0006402">
    <property type="term" value="P:mRNA catabolic process"/>
    <property type="evidence" value="ECO:0007669"/>
    <property type="project" value="InterPro"/>
</dbReference>
<proteinExistence type="inferred from homology"/>
<evidence type="ECO:0000313" key="6">
    <source>
        <dbReference type="EMBL" id="CEI81198.1"/>
    </source>
</evidence>
<dbReference type="InterPro" id="IPR003751">
    <property type="entry name" value="CsrA"/>
</dbReference>
<dbReference type="RefSeq" id="WP_040978816.1">
    <property type="nucleotide sequence ID" value="NZ_CAXOIH010000010.1"/>
</dbReference>
<dbReference type="GO" id="GO:0006109">
    <property type="term" value="P:regulation of carbohydrate metabolic process"/>
    <property type="evidence" value="ECO:0007669"/>
    <property type="project" value="InterPro"/>
</dbReference>
<dbReference type="GO" id="GO:1902208">
    <property type="term" value="P:regulation of bacterial-type flagellum assembly"/>
    <property type="evidence" value="ECO:0007669"/>
    <property type="project" value="UniProtKB-UniRule"/>
</dbReference>
<dbReference type="InterPro" id="IPR036107">
    <property type="entry name" value="CsrA_sf"/>
</dbReference>
<keyword evidence="4 5" id="KW-0694">RNA-binding</keyword>
<dbReference type="AlphaFoldDB" id="A0A0A1MDN9"/>
<accession>A0A0A1MDN9</accession>
<dbReference type="PANTHER" id="PTHR34984:SF1">
    <property type="entry name" value="CARBON STORAGE REGULATOR"/>
    <property type="match status" value="1"/>
</dbReference>
<dbReference type="HAMAP" id="MF_00167">
    <property type="entry name" value="CsrA"/>
    <property type="match status" value="1"/>
</dbReference>
<evidence type="ECO:0000256" key="3">
    <source>
        <dbReference type="ARBA" id="ARBA00022845"/>
    </source>
</evidence>
<dbReference type="Proteomes" id="UP000040453">
    <property type="component" value="Unassembled WGS sequence"/>
</dbReference>
<evidence type="ECO:0000256" key="5">
    <source>
        <dbReference type="HAMAP-Rule" id="MF_00167"/>
    </source>
</evidence>
<dbReference type="NCBIfam" id="TIGR00202">
    <property type="entry name" value="csrA"/>
    <property type="match status" value="1"/>
</dbReference>
<dbReference type="GO" id="GO:0048027">
    <property type="term" value="F:mRNA 5'-UTR binding"/>
    <property type="evidence" value="ECO:0007669"/>
    <property type="project" value="UniProtKB-UniRule"/>
</dbReference>
<dbReference type="GO" id="GO:0045947">
    <property type="term" value="P:negative regulation of translational initiation"/>
    <property type="evidence" value="ECO:0007669"/>
    <property type="project" value="UniProtKB-UniRule"/>
</dbReference>
<keyword evidence="2 5" id="KW-0678">Repressor</keyword>
<dbReference type="NCBIfam" id="NF002469">
    <property type="entry name" value="PRK01712.1"/>
    <property type="match status" value="1"/>
</dbReference>
<dbReference type="Pfam" id="PF02599">
    <property type="entry name" value="CsrA"/>
    <property type="match status" value="1"/>
</dbReference>
<comment type="subunit">
    <text evidence="5">Homodimer; the beta-strands of each monomer intercalate to form a hydrophobic core, while the alpha-helices form wings that extend away from the core.</text>
</comment>
<evidence type="ECO:0000256" key="2">
    <source>
        <dbReference type="ARBA" id="ARBA00022491"/>
    </source>
</evidence>
<comment type="subcellular location">
    <subcellularLocation>
        <location evidence="5">Cytoplasm</location>
    </subcellularLocation>
</comment>
<organism evidence="6 7">
    <name type="scientific">Oceanobacillus oncorhynchi</name>
    <dbReference type="NCBI Taxonomy" id="545501"/>
    <lineage>
        <taxon>Bacteria</taxon>
        <taxon>Bacillati</taxon>
        <taxon>Bacillota</taxon>
        <taxon>Bacilli</taxon>
        <taxon>Bacillales</taxon>
        <taxon>Bacillaceae</taxon>
        <taxon>Oceanobacillus</taxon>
    </lineage>
</organism>
<evidence type="ECO:0000256" key="4">
    <source>
        <dbReference type="ARBA" id="ARBA00022884"/>
    </source>
</evidence>
<sequence>MLVLSRKRNEAIQIGDDIEVEVIAIEGDQVKLGIRAPKSVDIYRQEIYVDIKNQNNQAAQIDQNLFDFLKGEKL</sequence>
<dbReference type="EMBL" id="CDGG01000001">
    <property type="protein sequence ID" value="CEI81198.1"/>
    <property type="molecule type" value="Genomic_DNA"/>
</dbReference>
<keyword evidence="5" id="KW-1005">Bacterial flagellum biogenesis</keyword>
<comment type="similarity">
    <text evidence="5">Belongs to the CsrA/RsmA family.</text>
</comment>
<keyword evidence="7" id="KW-1185">Reference proteome</keyword>
<evidence type="ECO:0000256" key="1">
    <source>
        <dbReference type="ARBA" id="ARBA00022490"/>
    </source>
</evidence>